<evidence type="ECO:0000256" key="4">
    <source>
        <dbReference type="SAM" id="Phobius"/>
    </source>
</evidence>
<dbReference type="Proteomes" id="UP000233782">
    <property type="component" value="Unassembled WGS sequence"/>
</dbReference>
<feature type="transmembrane region" description="Helical" evidence="4">
    <location>
        <begin position="46"/>
        <end position="72"/>
    </location>
</feature>
<feature type="transmembrane region" description="Helical" evidence="4">
    <location>
        <begin position="306"/>
        <end position="325"/>
    </location>
</feature>
<dbReference type="OrthoDB" id="9781976at2"/>
<feature type="transmembrane region" description="Helical" evidence="4">
    <location>
        <begin position="12"/>
        <end position="34"/>
    </location>
</feature>
<proteinExistence type="predicted"/>
<evidence type="ECO:0000313" key="7">
    <source>
        <dbReference type="Proteomes" id="UP000233782"/>
    </source>
</evidence>
<feature type="domain" description="Major facilitator superfamily (MFS) profile" evidence="5">
    <location>
        <begin position="1"/>
        <end position="391"/>
    </location>
</feature>
<evidence type="ECO:0000313" key="6">
    <source>
        <dbReference type="EMBL" id="PKV66825.1"/>
    </source>
</evidence>
<dbReference type="InterPro" id="IPR011701">
    <property type="entry name" value="MFS"/>
</dbReference>
<gene>
    <name evidence="6" type="ORF">BD749_1960</name>
</gene>
<keyword evidence="7" id="KW-1185">Reference proteome</keyword>
<feature type="transmembrane region" description="Helical" evidence="4">
    <location>
        <begin position="79"/>
        <end position="97"/>
    </location>
</feature>
<dbReference type="AlphaFoldDB" id="A0A2N3UBV0"/>
<feature type="transmembrane region" description="Helical" evidence="4">
    <location>
        <begin position="135"/>
        <end position="156"/>
    </location>
</feature>
<evidence type="ECO:0000259" key="5">
    <source>
        <dbReference type="PROSITE" id="PS50850"/>
    </source>
</evidence>
<sequence>MGDLTLAPTRYLLPTIVFSQFAGTSLWFAGNAVLPELQASLQLQDGALAMLTSAVQLGFIAGTLVFAFLSLADRVSARLLFMLCALLGAVANALVAFAAKDLYAVLLFRALTGFLLAGIYPVGMKIAASWYSTGLGKAIGYLVGALVLGTAFPHLIRALGATLPWQHVMFAVSVLAAVGGVLLYLLVPDGPYLKKGVTFKMGNMLLAFRDLGFRSAAFGYFGHMWELYTLWAFTPLVLALALPQLTPGEVSAYSFAVIAAGAVGCIGGGYLSQVWGSARVAFVQLLLSGLCCLLSLIVFQVNAPQLLIPFLLFWGVVVAGDSPQFSALTAQTAPPQLVGTALTVVVAIGFAITVVSIQLTGFLLSQFELHHTLALLAIGPALGLLALRRLV</sequence>
<evidence type="ECO:0000256" key="2">
    <source>
        <dbReference type="ARBA" id="ARBA00022989"/>
    </source>
</evidence>
<protein>
    <submittedName>
        <fullName evidence="6">Putative MFS family arabinose efflux permease</fullName>
    </submittedName>
</protein>
<feature type="transmembrane region" description="Helical" evidence="4">
    <location>
        <begin position="103"/>
        <end position="123"/>
    </location>
</feature>
<feature type="transmembrane region" description="Helical" evidence="4">
    <location>
        <begin position="252"/>
        <end position="271"/>
    </location>
</feature>
<feature type="transmembrane region" description="Helical" evidence="4">
    <location>
        <begin position="280"/>
        <end position="300"/>
    </location>
</feature>
<keyword evidence="3 4" id="KW-0472">Membrane</keyword>
<dbReference type="PANTHER" id="PTHR23521:SF3">
    <property type="entry name" value="MFS TRANSPORTER"/>
    <property type="match status" value="1"/>
</dbReference>
<dbReference type="EMBL" id="PJMU01000002">
    <property type="protein sequence ID" value="PKV66825.1"/>
    <property type="molecule type" value="Genomic_DNA"/>
</dbReference>
<feature type="transmembrane region" description="Helical" evidence="4">
    <location>
        <begin position="369"/>
        <end position="387"/>
    </location>
</feature>
<feature type="transmembrane region" description="Helical" evidence="4">
    <location>
        <begin position="227"/>
        <end position="246"/>
    </location>
</feature>
<comment type="caution">
    <text evidence="6">The sequence shown here is derived from an EMBL/GenBank/DDBJ whole genome shotgun (WGS) entry which is preliminary data.</text>
</comment>
<dbReference type="SUPFAM" id="SSF103473">
    <property type="entry name" value="MFS general substrate transporter"/>
    <property type="match status" value="1"/>
</dbReference>
<name>A0A2N3UBV0_9BACT</name>
<dbReference type="InterPro" id="IPR020846">
    <property type="entry name" value="MFS_dom"/>
</dbReference>
<dbReference type="Gene3D" id="1.20.1250.20">
    <property type="entry name" value="MFS general substrate transporter like domains"/>
    <property type="match status" value="2"/>
</dbReference>
<keyword evidence="2 4" id="KW-1133">Transmembrane helix</keyword>
<feature type="transmembrane region" description="Helical" evidence="4">
    <location>
        <begin position="168"/>
        <end position="187"/>
    </location>
</feature>
<dbReference type="PROSITE" id="PS50850">
    <property type="entry name" value="MFS"/>
    <property type="match status" value="1"/>
</dbReference>
<evidence type="ECO:0000256" key="3">
    <source>
        <dbReference type="ARBA" id="ARBA00023136"/>
    </source>
</evidence>
<dbReference type="GO" id="GO:0022857">
    <property type="term" value="F:transmembrane transporter activity"/>
    <property type="evidence" value="ECO:0007669"/>
    <property type="project" value="InterPro"/>
</dbReference>
<dbReference type="GO" id="GO:0005886">
    <property type="term" value="C:plasma membrane"/>
    <property type="evidence" value="ECO:0007669"/>
    <property type="project" value="TreeGrafter"/>
</dbReference>
<organism evidence="6 7">
    <name type="scientific">Pontibacter ramchanderi</name>
    <dbReference type="NCBI Taxonomy" id="1179743"/>
    <lineage>
        <taxon>Bacteria</taxon>
        <taxon>Pseudomonadati</taxon>
        <taxon>Bacteroidota</taxon>
        <taxon>Cytophagia</taxon>
        <taxon>Cytophagales</taxon>
        <taxon>Hymenobacteraceae</taxon>
        <taxon>Pontibacter</taxon>
    </lineage>
</organism>
<dbReference type="Pfam" id="PF07690">
    <property type="entry name" value="MFS_1"/>
    <property type="match status" value="1"/>
</dbReference>
<dbReference type="PANTHER" id="PTHR23521">
    <property type="entry name" value="TRANSPORTER MFS SUPERFAMILY"/>
    <property type="match status" value="1"/>
</dbReference>
<dbReference type="InterPro" id="IPR036259">
    <property type="entry name" value="MFS_trans_sf"/>
</dbReference>
<keyword evidence="1 4" id="KW-0812">Transmembrane</keyword>
<feature type="transmembrane region" description="Helical" evidence="4">
    <location>
        <begin position="337"/>
        <end position="357"/>
    </location>
</feature>
<reference evidence="6 7" key="1">
    <citation type="submission" date="2017-12" db="EMBL/GenBank/DDBJ databases">
        <title>Genomic Encyclopedia of Type Strains, Phase III (KMG-III): the genomes of soil and plant-associated and newly described type strains.</title>
        <authorList>
            <person name="Whitman W."/>
        </authorList>
    </citation>
    <scope>NUCLEOTIDE SEQUENCE [LARGE SCALE GENOMIC DNA]</scope>
    <source>
        <strain evidence="6 7">LP43</strain>
    </source>
</reference>
<accession>A0A2N3UBV0</accession>
<evidence type="ECO:0000256" key="1">
    <source>
        <dbReference type="ARBA" id="ARBA00022692"/>
    </source>
</evidence>